<dbReference type="InterPro" id="IPR001757">
    <property type="entry name" value="P_typ_ATPase"/>
</dbReference>
<dbReference type="Gene3D" id="3.40.1110.10">
    <property type="entry name" value="Calcium-transporting ATPase, cytoplasmic domain N"/>
    <property type="match status" value="1"/>
</dbReference>
<dbReference type="Gene3D" id="1.20.1110.10">
    <property type="entry name" value="Calcium-transporting ATPase, transmembrane domain"/>
    <property type="match status" value="1"/>
</dbReference>
<dbReference type="NCBIfam" id="TIGR01517">
    <property type="entry name" value="ATPase-IIB_Ca"/>
    <property type="match status" value="1"/>
</dbReference>
<dbReference type="GO" id="GO:0005524">
    <property type="term" value="F:ATP binding"/>
    <property type="evidence" value="ECO:0007669"/>
    <property type="project" value="UniProtKB-KW"/>
</dbReference>
<evidence type="ECO:0000256" key="2">
    <source>
        <dbReference type="ARBA" id="ARBA00022448"/>
    </source>
</evidence>
<dbReference type="InterPro" id="IPR004014">
    <property type="entry name" value="ATPase_P-typ_cation-transptr_N"/>
</dbReference>
<dbReference type="OrthoDB" id="3352408at2759"/>
<keyword evidence="9 18" id="KW-0067">ATP-binding</keyword>
<dbReference type="SFLD" id="SFLDF00027">
    <property type="entry name" value="p-type_atpase"/>
    <property type="match status" value="1"/>
</dbReference>
<accession>A0A232LS81</accession>
<dbReference type="GO" id="GO:0016887">
    <property type="term" value="F:ATP hydrolysis activity"/>
    <property type="evidence" value="ECO:0007669"/>
    <property type="project" value="InterPro"/>
</dbReference>
<dbReference type="EC" id="7.2.2.10" evidence="18"/>
<comment type="caution">
    <text evidence="21">The sequence shown here is derived from an EMBL/GenBank/DDBJ whole genome shotgun (WGS) entry which is preliminary data.</text>
</comment>
<dbReference type="NCBIfam" id="TIGR01494">
    <property type="entry name" value="ATPase_P-type"/>
    <property type="match status" value="2"/>
</dbReference>
<evidence type="ECO:0000256" key="19">
    <source>
        <dbReference type="SAM" id="MobiDB-lite"/>
    </source>
</evidence>
<comment type="caution">
    <text evidence="18">Lacks conserved residue(s) required for the propagation of feature annotation.</text>
</comment>
<dbReference type="PANTHER" id="PTHR24093:SF423">
    <property type="entry name" value="CALCIUM-TRANSPORTING ATPASE"/>
    <property type="match status" value="1"/>
</dbReference>
<keyword evidence="22" id="KW-1185">Reference proteome</keyword>
<dbReference type="PRINTS" id="PR00119">
    <property type="entry name" value="CATATPASE"/>
</dbReference>
<name>A0A232LS81_9EURO</name>
<dbReference type="PROSITE" id="PS00154">
    <property type="entry name" value="ATPASE_E1_E2"/>
    <property type="match status" value="1"/>
</dbReference>
<dbReference type="SUPFAM" id="SSF81653">
    <property type="entry name" value="Calcium ATPase, transduction domain A"/>
    <property type="match status" value="1"/>
</dbReference>
<dbReference type="SFLD" id="SFLDG00002">
    <property type="entry name" value="C1.7:_P-type_atpase_like"/>
    <property type="match status" value="1"/>
</dbReference>
<comment type="similarity">
    <text evidence="15 18">Belongs to the cation transport ATPase (P-type) (TC 3.A.3) family.</text>
</comment>
<dbReference type="GO" id="GO:0005774">
    <property type="term" value="C:vacuolar membrane"/>
    <property type="evidence" value="ECO:0007669"/>
    <property type="project" value="UniProtKB-SubCell"/>
</dbReference>
<dbReference type="InterPro" id="IPR044492">
    <property type="entry name" value="P_typ_ATPase_HD_dom"/>
</dbReference>
<evidence type="ECO:0000256" key="18">
    <source>
        <dbReference type="RuleBase" id="RU361146"/>
    </source>
</evidence>
<dbReference type="InterPro" id="IPR006408">
    <property type="entry name" value="P-type_ATPase_IIB"/>
</dbReference>
<feature type="transmembrane region" description="Helical" evidence="18">
    <location>
        <begin position="263"/>
        <end position="280"/>
    </location>
</feature>
<feature type="transmembrane region" description="Helical" evidence="18">
    <location>
        <begin position="1009"/>
        <end position="1035"/>
    </location>
</feature>
<evidence type="ECO:0000256" key="3">
    <source>
        <dbReference type="ARBA" id="ARBA00022554"/>
    </source>
</evidence>
<protein>
    <recommendedName>
        <fullName evidence="18">Calcium-transporting ATPase</fullName>
        <ecNumber evidence="18">7.2.2.10</ecNumber>
    </recommendedName>
</protein>
<evidence type="ECO:0000313" key="21">
    <source>
        <dbReference type="EMBL" id="OXV07021.1"/>
    </source>
</evidence>
<dbReference type="InterPro" id="IPR008250">
    <property type="entry name" value="ATPase_P-typ_transduc_dom_A_sf"/>
</dbReference>
<evidence type="ECO:0000256" key="9">
    <source>
        <dbReference type="ARBA" id="ARBA00022840"/>
    </source>
</evidence>
<dbReference type="SFLD" id="SFLDS00003">
    <property type="entry name" value="Haloacid_Dehalogenase"/>
    <property type="match status" value="1"/>
</dbReference>
<evidence type="ECO:0000256" key="1">
    <source>
        <dbReference type="ARBA" id="ARBA00004128"/>
    </source>
</evidence>
<keyword evidence="6" id="KW-0479">Metal-binding</keyword>
<evidence type="ECO:0000313" key="22">
    <source>
        <dbReference type="Proteomes" id="UP000243515"/>
    </source>
</evidence>
<comment type="catalytic activity">
    <reaction evidence="16 18">
        <text>Ca(2+)(in) + ATP + H2O = Ca(2+)(out) + ADP + phosphate + H(+)</text>
        <dbReference type="Rhea" id="RHEA:18105"/>
        <dbReference type="ChEBI" id="CHEBI:15377"/>
        <dbReference type="ChEBI" id="CHEBI:15378"/>
        <dbReference type="ChEBI" id="CHEBI:29108"/>
        <dbReference type="ChEBI" id="CHEBI:30616"/>
        <dbReference type="ChEBI" id="CHEBI:43474"/>
        <dbReference type="ChEBI" id="CHEBI:456216"/>
        <dbReference type="EC" id="7.2.2.10"/>
    </reaction>
</comment>
<reference evidence="21 22" key="1">
    <citation type="journal article" date="2015" name="Environ. Microbiol.">
        <title>Metagenome sequence of Elaphomyces granulatus from sporocarp tissue reveals Ascomycota ectomycorrhizal fingerprints of genome expansion and a Proteobacteria-rich microbiome.</title>
        <authorList>
            <person name="Quandt C.A."/>
            <person name="Kohler A."/>
            <person name="Hesse C.N."/>
            <person name="Sharpton T.J."/>
            <person name="Martin F."/>
            <person name="Spatafora J.W."/>
        </authorList>
    </citation>
    <scope>NUCLEOTIDE SEQUENCE [LARGE SCALE GENOMIC DNA]</scope>
    <source>
        <strain evidence="21 22">OSC145934</strain>
    </source>
</reference>
<comment type="function">
    <text evidence="18">Catalyzes the hydrolysis of ATP coupled with the transport of calcium.</text>
</comment>
<evidence type="ECO:0000256" key="7">
    <source>
        <dbReference type="ARBA" id="ARBA00022741"/>
    </source>
</evidence>
<feature type="region of interest" description="Disordered" evidence="19">
    <location>
        <begin position="1199"/>
        <end position="1237"/>
    </location>
</feature>
<keyword evidence="12 18" id="KW-1133">Transmembrane helix</keyword>
<dbReference type="EMBL" id="NPHW01005176">
    <property type="protein sequence ID" value="OXV07021.1"/>
    <property type="molecule type" value="Genomic_DNA"/>
</dbReference>
<dbReference type="SUPFAM" id="SSF81665">
    <property type="entry name" value="Calcium ATPase, transmembrane domain M"/>
    <property type="match status" value="1"/>
</dbReference>
<feature type="region of interest" description="Disordered" evidence="19">
    <location>
        <begin position="205"/>
        <end position="226"/>
    </location>
</feature>
<keyword evidence="4 18" id="KW-0109">Calcium transport</keyword>
<dbReference type="Gene3D" id="3.40.50.1000">
    <property type="entry name" value="HAD superfamily/HAD-like"/>
    <property type="match status" value="1"/>
</dbReference>
<dbReference type="CDD" id="cd02081">
    <property type="entry name" value="P-type_ATPase_Ca_PMCA-like"/>
    <property type="match status" value="1"/>
</dbReference>
<evidence type="ECO:0000256" key="8">
    <source>
        <dbReference type="ARBA" id="ARBA00022837"/>
    </source>
</evidence>
<keyword evidence="7 18" id="KW-0547">Nucleotide-binding</keyword>
<comment type="subcellular location">
    <subcellularLocation>
        <location evidence="18">Membrane</location>
        <topology evidence="18">Multi-pass membrane protein</topology>
    </subcellularLocation>
    <subcellularLocation>
        <location evidence="1">Vacuole membrane</location>
        <topology evidence="1">Multi-pass membrane protein</topology>
    </subcellularLocation>
</comment>
<feature type="transmembrane region" description="Helical" evidence="18">
    <location>
        <begin position="292"/>
        <end position="310"/>
    </location>
</feature>
<dbReference type="Pfam" id="PF00690">
    <property type="entry name" value="Cation_ATPase_N"/>
    <property type="match status" value="1"/>
</dbReference>
<dbReference type="PANTHER" id="PTHR24093">
    <property type="entry name" value="CATION TRANSPORTING ATPASE"/>
    <property type="match status" value="1"/>
</dbReference>
<dbReference type="InterPro" id="IPR023299">
    <property type="entry name" value="ATPase_P-typ_cyto_dom_N"/>
</dbReference>
<dbReference type="Gene3D" id="2.70.150.10">
    <property type="entry name" value="Calcium-transporting ATPase, cytoplasmic transduction domain A"/>
    <property type="match status" value="1"/>
</dbReference>
<keyword evidence="13 18" id="KW-0406">Ion transport</keyword>
<dbReference type="GO" id="GO:0046872">
    <property type="term" value="F:metal ion binding"/>
    <property type="evidence" value="ECO:0007669"/>
    <property type="project" value="UniProtKB-KW"/>
</dbReference>
<feature type="compositionally biased region" description="Basic and acidic residues" evidence="19">
    <location>
        <begin position="205"/>
        <end position="220"/>
    </location>
</feature>
<dbReference type="InterPro" id="IPR023214">
    <property type="entry name" value="HAD_sf"/>
</dbReference>
<feature type="domain" description="Cation-transporting P-type ATPase N-terminal" evidence="20">
    <location>
        <begin position="204"/>
        <end position="279"/>
    </location>
</feature>
<dbReference type="FunFam" id="1.20.1110.10:FF:000039">
    <property type="entry name" value="Calcium-transporting ATPase"/>
    <property type="match status" value="1"/>
</dbReference>
<evidence type="ECO:0000256" key="15">
    <source>
        <dbReference type="ARBA" id="ARBA00038148"/>
    </source>
</evidence>
<dbReference type="InterPro" id="IPR036412">
    <property type="entry name" value="HAD-like_sf"/>
</dbReference>
<dbReference type="GO" id="GO:0005886">
    <property type="term" value="C:plasma membrane"/>
    <property type="evidence" value="ECO:0007669"/>
    <property type="project" value="TreeGrafter"/>
</dbReference>
<evidence type="ECO:0000256" key="6">
    <source>
        <dbReference type="ARBA" id="ARBA00022723"/>
    </source>
</evidence>
<evidence type="ECO:0000256" key="10">
    <source>
        <dbReference type="ARBA" id="ARBA00022842"/>
    </source>
</evidence>
<sequence length="1237" mass="135690">METSNKFKSSSNWLQPPAMISSEVRTAMSNNEITSTSNLRLPPTPRISSAVSDEIRPDLSPVHGGSLLMVQHAWPARRCSLDGETLRSRSDSFVSTANTVFRSRAGSTARSEAESGEYDDVSPSMALTPDPRHEQDFQVVDNRFAFSPGQLNKLLNPKSLAAFRMLGGLDGLASGLRADLVAGLSMDERRLDGYVTFEQATGMAVERKPEDDSEFQKQEASETAAGNDTPFADRLRIFGRNQLPDRQRKGFLELLWDAYNDKIMILLTVAAVISLSLGMYEALSGGSRVDWIEGVAICVTVLLVTVVMAANDWQKERQFAQLSKHNNDREVKVIRSGKPVMVSVFDIKVGDVLSLEPGDSPPTDGVLISGHGIRCDESSATGESDQMRKISGDEVWQRIMDGTAHKELDPFIISGSKVLEGVGTFLATSVGSYSTYGRILASTQVASEPTPLQVKLGRLANWIGLLGSGAAILLFLTLFIRFLAVLPNDRGSPASKGQDFMDILIVAVTVIVVAIPEGLPLAVTLALAFATTRMVKEHNLVRILRACETMGNATVICSDKTGTLTQNRMTVVAGTLLADEDFDQLPIDEDHSAPIPTVSEIFRRFPAAFQDLIIKSIALNSIAFEEEKKGRKELIGSKTEVALLQLASEHFGMNLTEERANATMVQLFPFDSSRKCMGVVYREPSIGYRFLVKGASELMLRAATHVATKGPGKVVTTEPLSDELRRSVSQKIDSYAQKSLRTIGMIYKDFPSWPPSRDQKTEGDPAFEGLFEDMIWIGVVGIQDPLRPEVPAAIKKCKRAGVEVKMVTGDNMATATAIAASCGMDIDGEIMEGPKFRQLSDIELDDVVPRLRVLARSSPEDKRILVEHLKRLGETVAVTGDGTNDGPALKAADVGFSMGIVGTEVAKEASSIILLDDNFKSIVTAIAWGRAVNDAVSKFLQFQITVNITAVCLTFLSAIYNSSNKSVLTAVQLLWVNLIMDTFAALALATDAPTDKILDRKPTPKSAPLFTITMWKMIIGQAIYQLAITLTLYFAGGRILGYNLHNPQKELELNTIIFNTFVWMQIFNEFNNRRLDNRLNIFEGMWKNYWFLGINCIMIGGQLMIIFVGSVAFSVTPLDVVQWAICIACAICCLPWAIVLRQIPDEHFEVVFNFFVHAAAFIFRPLMRVLIRVTKPIGKSIKAACTATKRFGTRAILKKKDGNGPAQDEEAGSWTDSKQKLPSQQIELPPITITTTN</sequence>
<dbReference type="GO" id="GO:0005388">
    <property type="term" value="F:P-type calcium transporter activity"/>
    <property type="evidence" value="ECO:0007669"/>
    <property type="project" value="UniProtKB-EC"/>
</dbReference>
<keyword evidence="3" id="KW-0926">Vacuole</keyword>
<dbReference type="InterPro" id="IPR018303">
    <property type="entry name" value="ATPase_P-typ_P_site"/>
</dbReference>
<feature type="transmembrane region" description="Helical" evidence="18">
    <location>
        <begin position="503"/>
        <end position="530"/>
    </location>
</feature>
<evidence type="ECO:0000256" key="4">
    <source>
        <dbReference type="ARBA" id="ARBA00022568"/>
    </source>
</evidence>
<feature type="compositionally biased region" description="Polar residues" evidence="19">
    <location>
        <begin position="1214"/>
        <end position="1237"/>
    </location>
</feature>
<gene>
    <name evidence="21" type="ORF">Egran_05213</name>
</gene>
<dbReference type="AlphaFoldDB" id="A0A232LS81"/>
<dbReference type="PRINTS" id="PR00120">
    <property type="entry name" value="HATPASE"/>
</dbReference>
<comment type="function">
    <text evidence="17">This magnesium-dependent enzyme catalyzes the hydrolysis of ATP coupled with the transport of calcium. Transports the calcium to the vacuole and participates in the control of the cytosolic free calcium.</text>
</comment>
<feature type="region of interest" description="Disordered" evidence="19">
    <location>
        <begin position="104"/>
        <end position="123"/>
    </location>
</feature>
<evidence type="ECO:0000256" key="17">
    <source>
        <dbReference type="ARBA" id="ARBA00059328"/>
    </source>
</evidence>
<evidence type="ECO:0000256" key="16">
    <source>
        <dbReference type="ARBA" id="ARBA00048694"/>
    </source>
</evidence>
<feature type="transmembrane region" description="Helical" evidence="18">
    <location>
        <begin position="1089"/>
        <end position="1113"/>
    </location>
</feature>
<keyword evidence="2 18" id="KW-0813">Transport</keyword>
<organism evidence="21 22">
    <name type="scientific">Elaphomyces granulatus</name>
    <dbReference type="NCBI Taxonomy" id="519963"/>
    <lineage>
        <taxon>Eukaryota</taxon>
        <taxon>Fungi</taxon>
        <taxon>Dikarya</taxon>
        <taxon>Ascomycota</taxon>
        <taxon>Pezizomycotina</taxon>
        <taxon>Eurotiomycetes</taxon>
        <taxon>Eurotiomycetidae</taxon>
        <taxon>Eurotiales</taxon>
        <taxon>Elaphomycetaceae</taxon>
        <taxon>Elaphomyces</taxon>
    </lineage>
</organism>
<dbReference type="InterPro" id="IPR023298">
    <property type="entry name" value="ATPase_P-typ_TM_dom_sf"/>
</dbReference>
<keyword evidence="10" id="KW-0460">Magnesium</keyword>
<evidence type="ECO:0000256" key="5">
    <source>
        <dbReference type="ARBA" id="ARBA00022692"/>
    </source>
</evidence>
<feature type="transmembrane region" description="Helical" evidence="18">
    <location>
        <begin position="462"/>
        <end position="483"/>
    </location>
</feature>
<keyword evidence="14 18" id="KW-0472">Membrane</keyword>
<dbReference type="Proteomes" id="UP000243515">
    <property type="component" value="Unassembled WGS sequence"/>
</dbReference>
<keyword evidence="11" id="KW-1278">Translocase</keyword>
<keyword evidence="5 18" id="KW-0812">Transmembrane</keyword>
<evidence type="ECO:0000256" key="13">
    <source>
        <dbReference type="ARBA" id="ARBA00023065"/>
    </source>
</evidence>
<feature type="transmembrane region" description="Helical" evidence="18">
    <location>
        <begin position="1150"/>
        <end position="1171"/>
    </location>
</feature>
<dbReference type="SUPFAM" id="SSF56784">
    <property type="entry name" value="HAD-like"/>
    <property type="match status" value="1"/>
</dbReference>
<evidence type="ECO:0000259" key="20">
    <source>
        <dbReference type="SMART" id="SM00831"/>
    </source>
</evidence>
<dbReference type="FunFam" id="3.40.50.1000:FF:000001">
    <property type="entry name" value="Phospholipid-transporting ATPase IC"/>
    <property type="match status" value="1"/>
</dbReference>
<dbReference type="Pfam" id="PF00122">
    <property type="entry name" value="E1-E2_ATPase"/>
    <property type="match status" value="1"/>
</dbReference>
<proteinExistence type="inferred from homology"/>
<dbReference type="FunFam" id="3.40.50.1000:FF:000018">
    <property type="entry name" value="Calcium-transporting ATPase"/>
    <property type="match status" value="1"/>
</dbReference>
<evidence type="ECO:0000256" key="12">
    <source>
        <dbReference type="ARBA" id="ARBA00022989"/>
    </source>
</evidence>
<dbReference type="SUPFAM" id="SSF81660">
    <property type="entry name" value="Metal cation-transporting ATPase, ATP-binding domain N"/>
    <property type="match status" value="1"/>
</dbReference>
<feature type="transmembrane region" description="Helical" evidence="18">
    <location>
        <begin position="966"/>
        <end position="988"/>
    </location>
</feature>
<feature type="transmembrane region" description="Helical" evidence="18">
    <location>
        <begin position="1120"/>
        <end position="1138"/>
    </location>
</feature>
<dbReference type="Pfam" id="PF13246">
    <property type="entry name" value="Cation_ATPase"/>
    <property type="match status" value="1"/>
</dbReference>
<dbReference type="Pfam" id="PF00689">
    <property type="entry name" value="Cation_ATPase_C"/>
    <property type="match status" value="1"/>
</dbReference>
<evidence type="ECO:0000256" key="11">
    <source>
        <dbReference type="ARBA" id="ARBA00022967"/>
    </source>
</evidence>
<dbReference type="InterPro" id="IPR006068">
    <property type="entry name" value="ATPase_P-typ_cation-transptr_C"/>
</dbReference>
<dbReference type="FunFam" id="2.70.150.10:FF:000028">
    <property type="entry name" value="Calcium-transporting ATPase"/>
    <property type="match status" value="1"/>
</dbReference>
<dbReference type="GO" id="GO:0006874">
    <property type="term" value="P:intracellular calcium ion homeostasis"/>
    <property type="evidence" value="ECO:0007669"/>
    <property type="project" value="UniProtKB-ARBA"/>
</dbReference>
<dbReference type="InterPro" id="IPR059000">
    <property type="entry name" value="ATPase_P-type_domA"/>
</dbReference>
<dbReference type="SMART" id="SM00831">
    <property type="entry name" value="Cation_ATPase_N"/>
    <property type="match status" value="1"/>
</dbReference>
<evidence type="ECO:0000256" key="14">
    <source>
        <dbReference type="ARBA" id="ARBA00023136"/>
    </source>
</evidence>
<keyword evidence="8 18" id="KW-0106">Calcium</keyword>